<evidence type="ECO:0000313" key="3">
    <source>
        <dbReference type="Proteomes" id="UP000886520"/>
    </source>
</evidence>
<comment type="caution">
    <text evidence="2">The sequence shown here is derived from an EMBL/GenBank/DDBJ whole genome shotgun (WGS) entry which is preliminary data.</text>
</comment>
<feature type="signal peptide" evidence="1">
    <location>
        <begin position="1"/>
        <end position="25"/>
    </location>
</feature>
<proteinExistence type="predicted"/>
<protein>
    <submittedName>
        <fullName evidence="2">Uncharacterized protein</fullName>
    </submittedName>
</protein>
<gene>
    <name evidence="2" type="ORF">GOP47_0009208</name>
</gene>
<sequence>MVARVADAAAAAACLLALHAASVQAKESGIVVCVKQFNPGSSIRNFMAPRISAECFGHGLEAMEIVMDHIMIHYSPENKTDFFQSIV</sequence>
<keyword evidence="1" id="KW-0732">Signal</keyword>
<accession>A0A9D4UXD1</accession>
<evidence type="ECO:0000256" key="1">
    <source>
        <dbReference type="SAM" id="SignalP"/>
    </source>
</evidence>
<keyword evidence="3" id="KW-1185">Reference proteome</keyword>
<reference evidence="2" key="1">
    <citation type="submission" date="2021-01" db="EMBL/GenBank/DDBJ databases">
        <title>Adiantum capillus-veneris genome.</title>
        <authorList>
            <person name="Fang Y."/>
            <person name="Liao Q."/>
        </authorList>
    </citation>
    <scope>NUCLEOTIDE SEQUENCE</scope>
    <source>
        <strain evidence="2">H3</strain>
        <tissue evidence="2">Leaf</tissue>
    </source>
</reference>
<organism evidence="2 3">
    <name type="scientific">Adiantum capillus-veneris</name>
    <name type="common">Maidenhair fern</name>
    <dbReference type="NCBI Taxonomy" id="13818"/>
    <lineage>
        <taxon>Eukaryota</taxon>
        <taxon>Viridiplantae</taxon>
        <taxon>Streptophyta</taxon>
        <taxon>Embryophyta</taxon>
        <taxon>Tracheophyta</taxon>
        <taxon>Polypodiopsida</taxon>
        <taxon>Polypodiidae</taxon>
        <taxon>Polypodiales</taxon>
        <taxon>Pteridineae</taxon>
        <taxon>Pteridaceae</taxon>
        <taxon>Vittarioideae</taxon>
        <taxon>Adiantum</taxon>
    </lineage>
</organism>
<evidence type="ECO:0000313" key="2">
    <source>
        <dbReference type="EMBL" id="KAI5075132.1"/>
    </source>
</evidence>
<dbReference type="EMBL" id="JABFUD020000009">
    <property type="protein sequence ID" value="KAI5075132.1"/>
    <property type="molecule type" value="Genomic_DNA"/>
</dbReference>
<dbReference type="Proteomes" id="UP000886520">
    <property type="component" value="Chromosome 9"/>
</dbReference>
<name>A0A9D4UXD1_ADICA</name>
<dbReference type="AlphaFoldDB" id="A0A9D4UXD1"/>
<feature type="chain" id="PRO_5038692041" evidence="1">
    <location>
        <begin position="26"/>
        <end position="87"/>
    </location>
</feature>